<dbReference type="Pfam" id="PF04480">
    <property type="entry name" value="DUF559"/>
    <property type="match status" value="1"/>
</dbReference>
<dbReference type="Gene3D" id="3.40.960.10">
    <property type="entry name" value="VSR Endonuclease"/>
    <property type="match status" value="1"/>
</dbReference>
<comment type="caution">
    <text evidence="2">The sequence shown here is derived from an EMBL/GenBank/DDBJ whole genome shotgun (WGS) entry which is preliminary data.</text>
</comment>
<protein>
    <recommendedName>
        <fullName evidence="1">DUF559 domain-containing protein</fullName>
    </recommendedName>
</protein>
<name>A0A841D0C5_PLAVE</name>
<accession>A0A841D0C5</accession>
<proteinExistence type="predicted"/>
<dbReference type="InterPro" id="IPR007569">
    <property type="entry name" value="DUF559"/>
</dbReference>
<evidence type="ECO:0000313" key="2">
    <source>
        <dbReference type="EMBL" id="MBB5961006.1"/>
    </source>
</evidence>
<dbReference type="Proteomes" id="UP000562352">
    <property type="component" value="Unassembled WGS sequence"/>
</dbReference>
<dbReference type="RefSeq" id="WP_184937531.1">
    <property type="nucleotide sequence ID" value="NZ_BAAAWZ010000001.1"/>
</dbReference>
<evidence type="ECO:0000259" key="1">
    <source>
        <dbReference type="Pfam" id="PF04480"/>
    </source>
</evidence>
<sequence length="266" mass="29155">MHRSVEVTLEVRAAAVALLLPPGGAIGGRAGAWLHGVDLLPGGVSAGGSGTAMPIEVVIPPDAAMRSRAGITVRHAEPYPEEITRVRGVPVLTPLRIAFDLARAEPDLTEAVVIVDALARTRIRRHFTPAALAALAARHPGRRGVRRLPEIVALSDPLAESPMETRLRLLLVRSGLPQPVSQFEICEETGLLLARVDLAYPTAKLAIEYDGDNHDKRWMKDVLRQNEIFREGWQLRRYTKQAMYGAPELIVQEIARILRRAAAHRS</sequence>
<evidence type="ECO:0000313" key="3">
    <source>
        <dbReference type="Proteomes" id="UP000562352"/>
    </source>
</evidence>
<keyword evidence="3" id="KW-1185">Reference proteome</keyword>
<dbReference type="EMBL" id="JACHJJ010000001">
    <property type="protein sequence ID" value="MBB5961006.1"/>
    <property type="molecule type" value="Genomic_DNA"/>
</dbReference>
<organism evidence="2 3">
    <name type="scientific">Planomonospora venezuelensis</name>
    <dbReference type="NCBI Taxonomy" id="1999"/>
    <lineage>
        <taxon>Bacteria</taxon>
        <taxon>Bacillati</taxon>
        <taxon>Actinomycetota</taxon>
        <taxon>Actinomycetes</taxon>
        <taxon>Streptosporangiales</taxon>
        <taxon>Streptosporangiaceae</taxon>
        <taxon>Planomonospora</taxon>
    </lineage>
</organism>
<feature type="domain" description="DUF559" evidence="1">
    <location>
        <begin position="196"/>
        <end position="258"/>
    </location>
</feature>
<reference evidence="2 3" key="1">
    <citation type="submission" date="2020-08" db="EMBL/GenBank/DDBJ databases">
        <title>Genomic Encyclopedia of Type Strains, Phase III (KMG-III): the genomes of soil and plant-associated and newly described type strains.</title>
        <authorList>
            <person name="Whitman W."/>
        </authorList>
    </citation>
    <scope>NUCLEOTIDE SEQUENCE [LARGE SCALE GENOMIC DNA]</scope>
    <source>
        <strain evidence="2 3">CECT 3303</strain>
    </source>
</reference>
<gene>
    <name evidence="2" type="ORF">FHS22_000244</name>
</gene>
<dbReference type="InterPro" id="IPR011335">
    <property type="entry name" value="Restrct_endonuc-II-like"/>
</dbReference>
<dbReference type="AlphaFoldDB" id="A0A841D0C5"/>
<dbReference type="SUPFAM" id="SSF52980">
    <property type="entry name" value="Restriction endonuclease-like"/>
    <property type="match status" value="1"/>
</dbReference>